<dbReference type="Proteomes" id="UP000657918">
    <property type="component" value="Unassembled WGS sequence"/>
</dbReference>
<accession>A0A835ML91</accession>
<protein>
    <submittedName>
        <fullName evidence="1">Uncharacterized protein</fullName>
    </submittedName>
</protein>
<keyword evidence="2" id="KW-1185">Reference proteome</keyword>
<organism evidence="1 2">
    <name type="scientific">Salix dunnii</name>
    <dbReference type="NCBI Taxonomy" id="1413687"/>
    <lineage>
        <taxon>Eukaryota</taxon>
        <taxon>Viridiplantae</taxon>
        <taxon>Streptophyta</taxon>
        <taxon>Embryophyta</taxon>
        <taxon>Tracheophyta</taxon>
        <taxon>Spermatophyta</taxon>
        <taxon>Magnoliopsida</taxon>
        <taxon>eudicotyledons</taxon>
        <taxon>Gunneridae</taxon>
        <taxon>Pentapetalae</taxon>
        <taxon>rosids</taxon>
        <taxon>fabids</taxon>
        <taxon>Malpighiales</taxon>
        <taxon>Salicaceae</taxon>
        <taxon>Saliceae</taxon>
        <taxon>Salix</taxon>
    </lineage>
</organism>
<dbReference type="AlphaFoldDB" id="A0A835ML91"/>
<sequence length="79" mass="8553">MTDISMHWFPFGAQASDPVRCILVRAGLLPIPPLVVTGMHSGSCGGVISRRKHKLGRNLIAESMTHGLAESRIPFSLQT</sequence>
<proteinExistence type="predicted"/>
<evidence type="ECO:0000313" key="2">
    <source>
        <dbReference type="Proteomes" id="UP000657918"/>
    </source>
</evidence>
<name>A0A835ML91_9ROSI</name>
<dbReference type="OrthoDB" id="10535173at2759"/>
<dbReference type="EMBL" id="JADGMS010000013">
    <property type="protein sequence ID" value="KAF9670747.1"/>
    <property type="molecule type" value="Genomic_DNA"/>
</dbReference>
<evidence type="ECO:0000313" key="1">
    <source>
        <dbReference type="EMBL" id="KAF9670747.1"/>
    </source>
</evidence>
<comment type="caution">
    <text evidence="1">The sequence shown here is derived from an EMBL/GenBank/DDBJ whole genome shotgun (WGS) entry which is preliminary data.</text>
</comment>
<gene>
    <name evidence="1" type="ORF">SADUNF_Sadunf13G0100900</name>
</gene>
<reference evidence="1 2" key="1">
    <citation type="submission" date="2020-10" db="EMBL/GenBank/DDBJ databases">
        <title>Plant Genome Project.</title>
        <authorList>
            <person name="Zhang R.-G."/>
        </authorList>
    </citation>
    <scope>NUCLEOTIDE SEQUENCE [LARGE SCALE GENOMIC DNA]</scope>
    <source>
        <strain evidence="1">FAFU-HL-1</strain>
        <tissue evidence="1">Leaf</tissue>
    </source>
</reference>